<dbReference type="InterPro" id="IPR005468">
    <property type="entry name" value="Avidin/str"/>
</dbReference>
<dbReference type="Pfam" id="PF01382">
    <property type="entry name" value="Avidin"/>
    <property type="match status" value="1"/>
</dbReference>
<evidence type="ECO:0000256" key="5">
    <source>
        <dbReference type="ARBA" id="ARBA00023157"/>
    </source>
</evidence>
<comment type="subcellular location">
    <subcellularLocation>
        <location evidence="1">Secreted</location>
    </subcellularLocation>
</comment>
<dbReference type="InterPro" id="IPR036896">
    <property type="entry name" value="Avidin-like_sf"/>
</dbReference>
<dbReference type="eggNOG" id="ENOG502S55G">
    <property type="taxonomic scope" value="Eukaryota"/>
</dbReference>
<proteinExistence type="inferred from homology"/>
<reference evidence="10" key="4">
    <citation type="submission" date="2025-09" db="UniProtKB">
        <authorList>
            <consortium name="Ensembl"/>
        </authorList>
    </citation>
    <scope>IDENTIFICATION</scope>
</reference>
<comment type="similarity">
    <text evidence="2">Belongs to the avidin/streptavidin family.</text>
</comment>
<evidence type="ECO:0000256" key="3">
    <source>
        <dbReference type="ARBA" id="ARBA00022525"/>
    </source>
</evidence>
<sequence length="150" mass="16322">WALGTPGLWFCPELSGLSLGPTLLRSCSQCLLTGSWRNDLGSNMTISAVDSTGAFSGKYLTAVSATSRRILESPFVGFQHPTNETAQPTFGFTVKWTFTNNTAVFVGQCFMGADGKEFLKTMWLLRAAVESPGDDWKATRVGTNLFVRNP</sequence>
<keyword evidence="4 9" id="KW-0732">Signal</keyword>
<feature type="signal peptide" evidence="9">
    <location>
        <begin position="1"/>
        <end position="16"/>
    </location>
</feature>
<keyword evidence="3" id="KW-0964">Secreted</keyword>
<dbReference type="SUPFAM" id="SSF50876">
    <property type="entry name" value="Avidin/streptavidin"/>
    <property type="match status" value="1"/>
</dbReference>
<protein>
    <recommendedName>
        <fullName evidence="12">Avidin</fullName>
    </recommendedName>
</protein>
<evidence type="ECO:0000256" key="4">
    <source>
        <dbReference type="ARBA" id="ARBA00022729"/>
    </source>
</evidence>
<evidence type="ECO:0000256" key="8">
    <source>
        <dbReference type="PIRSR" id="PIRSR605468-51"/>
    </source>
</evidence>
<evidence type="ECO:0000313" key="10">
    <source>
        <dbReference type="Ensembl" id="ENSPSIP00000006682.1"/>
    </source>
</evidence>
<dbReference type="Ensembl" id="ENSPSIT00000006719.1">
    <property type="protein sequence ID" value="ENSPSIP00000006682.1"/>
    <property type="gene ID" value="ENSPSIG00000006170.1"/>
</dbReference>
<dbReference type="GeneTree" id="ENSGT00390000001847"/>
<dbReference type="PRINTS" id="PR00709">
    <property type="entry name" value="AVIDIN"/>
</dbReference>
<keyword evidence="5 8" id="KW-1015">Disulfide bond</keyword>
<evidence type="ECO:0000256" key="9">
    <source>
        <dbReference type="SAM" id="SignalP"/>
    </source>
</evidence>
<dbReference type="InterPro" id="IPR005469">
    <property type="entry name" value="Avidin"/>
</dbReference>
<dbReference type="Gene3D" id="2.40.128.30">
    <property type="entry name" value="Avidin-like"/>
    <property type="match status" value="1"/>
</dbReference>
<keyword evidence="7" id="KW-0092">Biotin</keyword>
<dbReference type="PANTHER" id="PTHR34399">
    <property type="entry name" value="AVIDIN-RELATED"/>
    <property type="match status" value="1"/>
</dbReference>
<keyword evidence="11" id="KW-1185">Reference proteome</keyword>
<evidence type="ECO:0000256" key="7">
    <source>
        <dbReference type="ARBA" id="ARBA00023267"/>
    </source>
</evidence>
<dbReference type="EMBL" id="AGCU01101103">
    <property type="status" value="NOT_ANNOTATED_CDS"/>
    <property type="molecule type" value="Genomic_DNA"/>
</dbReference>
<reference evidence="10" key="3">
    <citation type="submission" date="2025-08" db="UniProtKB">
        <authorList>
            <consortium name="Ensembl"/>
        </authorList>
    </citation>
    <scope>IDENTIFICATION</scope>
</reference>
<dbReference type="PANTHER" id="PTHR34399:SF3">
    <property type="entry name" value="AVID PROTEIN-RELATED"/>
    <property type="match status" value="1"/>
</dbReference>
<dbReference type="GO" id="GO:0009374">
    <property type="term" value="F:biotin binding"/>
    <property type="evidence" value="ECO:0007669"/>
    <property type="project" value="InterPro"/>
</dbReference>
<keyword evidence="6" id="KW-0325">Glycoprotein</keyword>
<dbReference type="OMA" id="WKFSEST"/>
<dbReference type="HOGENOM" id="CLU_122441_0_0_1"/>
<evidence type="ECO:0000256" key="2">
    <source>
        <dbReference type="ARBA" id="ARBA00006297"/>
    </source>
</evidence>
<dbReference type="InterPro" id="IPR051764">
    <property type="entry name" value="Avidin/Streptavidin-rel"/>
</dbReference>
<dbReference type="Proteomes" id="UP000007267">
    <property type="component" value="Unassembled WGS sequence"/>
</dbReference>
<accession>K7FF72</accession>
<reference evidence="11" key="2">
    <citation type="journal article" date="2013" name="Nat. Genet.">
        <title>The draft genomes of soft-shell turtle and green sea turtle yield insights into the development and evolution of the turtle-specific body plan.</title>
        <authorList>
            <person name="Wang Z."/>
            <person name="Pascual-Anaya J."/>
            <person name="Zadissa A."/>
            <person name="Li W."/>
            <person name="Niimura Y."/>
            <person name="Huang Z."/>
            <person name="Li C."/>
            <person name="White S."/>
            <person name="Xiong Z."/>
            <person name="Fang D."/>
            <person name="Wang B."/>
            <person name="Ming Y."/>
            <person name="Chen Y."/>
            <person name="Zheng Y."/>
            <person name="Kuraku S."/>
            <person name="Pignatelli M."/>
            <person name="Herrero J."/>
            <person name="Beal K."/>
            <person name="Nozawa M."/>
            <person name="Li Q."/>
            <person name="Wang J."/>
            <person name="Zhang H."/>
            <person name="Yu L."/>
            <person name="Shigenobu S."/>
            <person name="Wang J."/>
            <person name="Liu J."/>
            <person name="Flicek P."/>
            <person name="Searle S."/>
            <person name="Wang J."/>
            <person name="Kuratani S."/>
            <person name="Yin Y."/>
            <person name="Aken B."/>
            <person name="Zhang G."/>
            <person name="Irie N."/>
        </authorList>
    </citation>
    <scope>NUCLEOTIDE SEQUENCE [LARGE SCALE GENOMIC DNA]</scope>
    <source>
        <strain evidence="11">Daiwa-1</strain>
    </source>
</reference>
<evidence type="ECO:0000256" key="6">
    <source>
        <dbReference type="ARBA" id="ARBA00023180"/>
    </source>
</evidence>
<feature type="chain" id="PRO_5003904115" description="Avidin" evidence="9">
    <location>
        <begin position="17"/>
        <end position="150"/>
    </location>
</feature>
<reference evidence="11" key="1">
    <citation type="submission" date="2011-10" db="EMBL/GenBank/DDBJ databases">
        <authorList>
            <consortium name="Soft-shell Turtle Genome Consortium"/>
        </authorList>
    </citation>
    <scope>NUCLEOTIDE SEQUENCE [LARGE SCALE GENOMIC DNA]</scope>
    <source>
        <strain evidence="11">Daiwa-1</strain>
    </source>
</reference>
<dbReference type="PROSITE" id="PS51326">
    <property type="entry name" value="AVIDIN_2"/>
    <property type="match status" value="1"/>
</dbReference>
<dbReference type="AlphaFoldDB" id="K7FF72"/>
<organism evidence="10 11">
    <name type="scientific">Pelodiscus sinensis</name>
    <name type="common">Chinese softshell turtle</name>
    <name type="synonym">Trionyx sinensis</name>
    <dbReference type="NCBI Taxonomy" id="13735"/>
    <lineage>
        <taxon>Eukaryota</taxon>
        <taxon>Metazoa</taxon>
        <taxon>Chordata</taxon>
        <taxon>Craniata</taxon>
        <taxon>Vertebrata</taxon>
        <taxon>Euteleostomi</taxon>
        <taxon>Archelosauria</taxon>
        <taxon>Testudinata</taxon>
        <taxon>Testudines</taxon>
        <taxon>Cryptodira</taxon>
        <taxon>Trionychia</taxon>
        <taxon>Trionychidae</taxon>
        <taxon>Pelodiscus</taxon>
    </lineage>
</organism>
<name>K7FF72_PELSI</name>
<evidence type="ECO:0008006" key="12">
    <source>
        <dbReference type="Google" id="ProtNLM"/>
    </source>
</evidence>
<dbReference type="GO" id="GO:0005576">
    <property type="term" value="C:extracellular region"/>
    <property type="evidence" value="ECO:0007669"/>
    <property type="project" value="UniProtKB-SubCell"/>
</dbReference>
<evidence type="ECO:0000256" key="1">
    <source>
        <dbReference type="ARBA" id="ARBA00004613"/>
    </source>
</evidence>
<evidence type="ECO:0000313" key="11">
    <source>
        <dbReference type="Proteomes" id="UP000007267"/>
    </source>
</evidence>
<feature type="disulfide bond" evidence="8">
    <location>
        <begin position="30"/>
        <end position="109"/>
    </location>
</feature>